<gene>
    <name evidence="2" type="ORF">GOALK_056_00160</name>
</gene>
<evidence type="ECO:0000259" key="1">
    <source>
        <dbReference type="PROSITE" id="PS50943"/>
    </source>
</evidence>
<evidence type="ECO:0000313" key="2">
    <source>
        <dbReference type="EMBL" id="GAA12583.1"/>
    </source>
</evidence>
<dbReference type="InterPro" id="IPR010982">
    <property type="entry name" value="Lambda_DNA-bd_dom_sf"/>
</dbReference>
<organism evidence="2 3">
    <name type="scientific">Gordonia alkanivorans NBRC 16433</name>
    <dbReference type="NCBI Taxonomy" id="1027371"/>
    <lineage>
        <taxon>Bacteria</taxon>
        <taxon>Bacillati</taxon>
        <taxon>Actinomycetota</taxon>
        <taxon>Actinomycetes</taxon>
        <taxon>Mycobacteriales</taxon>
        <taxon>Gordoniaceae</taxon>
        <taxon>Gordonia</taxon>
    </lineage>
</organism>
<dbReference type="AlphaFoldDB" id="F9VVF4"/>
<accession>F9VVF4</accession>
<sequence>MSYTTLSQIENGARRVDVDDLMSLAVALNVSPIVLLTDRTKSGSETVTATGLGDVEARDLWDWLRAERFPITKRLAESPVADPDADLGWILGRPNWVNGIADQAQIDEIRNLSHQLQRIVRRFDGDD</sequence>
<comment type="caution">
    <text evidence="2">The sequence shown here is derived from an EMBL/GenBank/DDBJ whole genome shotgun (WGS) entry which is preliminary data.</text>
</comment>
<feature type="domain" description="HTH cro/C1-type" evidence="1">
    <location>
        <begin position="1"/>
        <end position="35"/>
    </location>
</feature>
<proteinExistence type="predicted"/>
<dbReference type="SUPFAM" id="SSF47413">
    <property type="entry name" value="lambda repressor-like DNA-binding domains"/>
    <property type="match status" value="1"/>
</dbReference>
<dbReference type="Pfam" id="PF01381">
    <property type="entry name" value="HTH_3"/>
    <property type="match status" value="1"/>
</dbReference>
<dbReference type="Gene3D" id="1.10.260.40">
    <property type="entry name" value="lambda repressor-like DNA-binding domains"/>
    <property type="match status" value="1"/>
</dbReference>
<dbReference type="CDD" id="cd00093">
    <property type="entry name" value="HTH_XRE"/>
    <property type="match status" value="1"/>
</dbReference>
<evidence type="ECO:0000313" key="3">
    <source>
        <dbReference type="Proteomes" id="UP000003558"/>
    </source>
</evidence>
<name>F9VVF4_9ACTN</name>
<reference evidence="2 3" key="1">
    <citation type="submission" date="2011-05" db="EMBL/GenBank/DDBJ databases">
        <title>Whole genome shotgun sequence of Gordonia alkanivorans NBRC 16433.</title>
        <authorList>
            <person name="Hosoyama A."/>
            <person name="Nakamura S."/>
            <person name="Takarada H."/>
            <person name="Tsuchikane K."/>
            <person name="Yamazaki S."/>
            <person name="Fujita N."/>
        </authorList>
    </citation>
    <scope>NUCLEOTIDE SEQUENCE [LARGE SCALE GENOMIC DNA]</scope>
    <source>
        <strain evidence="2 3">NBRC 16433</strain>
    </source>
</reference>
<dbReference type="InterPro" id="IPR001387">
    <property type="entry name" value="Cro/C1-type_HTH"/>
</dbReference>
<dbReference type="GO" id="GO:0003677">
    <property type="term" value="F:DNA binding"/>
    <property type="evidence" value="ECO:0007669"/>
    <property type="project" value="InterPro"/>
</dbReference>
<dbReference type="PROSITE" id="PS50943">
    <property type="entry name" value="HTH_CROC1"/>
    <property type="match status" value="1"/>
</dbReference>
<dbReference type="EMBL" id="BACI01000056">
    <property type="protein sequence ID" value="GAA12583.1"/>
    <property type="molecule type" value="Genomic_DNA"/>
</dbReference>
<protein>
    <recommendedName>
        <fullName evidence="1">HTH cro/C1-type domain-containing protein</fullName>
    </recommendedName>
</protein>
<dbReference type="Proteomes" id="UP000003558">
    <property type="component" value="Unassembled WGS sequence"/>
</dbReference>
<dbReference type="STRING" id="1027371.GOALK_056_00160"/>